<dbReference type="SUPFAM" id="SSF48208">
    <property type="entry name" value="Six-hairpin glycosidases"/>
    <property type="match status" value="1"/>
</dbReference>
<sequence>MYKRQARGFEAGGHFRGVWPRDLCFAARGLATAGYADAVAETGERVLERLCSDEVFYTDFHADYAAATPAEGVDTFPALVLLLAACGRLQDRAGAVAALADRHREAFVDPATALVTGRGSSWWDSAAEPREGYNTVMLLAATERLEDRGIETTFTGESATIRAALRSRLWNGDYVDERRGSSVLACDANVAALYFGVVDDERAGSIADSLADLETTVGLRMRARPFAPSNVHPFFLLHRDYHYHVWPWNSLAYAVGLAVYGFEERATREVRRIERLLAPYGNFLEVCTLGGEPYVKRGYASAEDFTVAAALWSEFRQRFGLPS</sequence>
<accession>M0MBQ3</accession>
<gene>
    <name evidence="1" type="ORF">C446_05925</name>
</gene>
<dbReference type="EMBL" id="AOMA01000063">
    <property type="protein sequence ID" value="EMA41830.1"/>
    <property type="molecule type" value="Genomic_DNA"/>
</dbReference>
<dbReference type="AlphaFoldDB" id="M0MBQ3"/>
<dbReference type="Gene3D" id="1.50.10.10">
    <property type="match status" value="1"/>
</dbReference>
<dbReference type="eggNOG" id="arCOG03287">
    <property type="taxonomic scope" value="Archaea"/>
</dbReference>
<dbReference type="InterPro" id="IPR012341">
    <property type="entry name" value="6hp_glycosidase-like_sf"/>
</dbReference>
<comment type="caution">
    <text evidence="1">The sequence shown here is derived from an EMBL/GenBank/DDBJ whole genome shotgun (WGS) entry which is preliminary data.</text>
</comment>
<dbReference type="InterPro" id="IPR008928">
    <property type="entry name" value="6-hairpin_glycosidase_sf"/>
</dbReference>
<dbReference type="GO" id="GO:0005975">
    <property type="term" value="P:carbohydrate metabolic process"/>
    <property type="evidence" value="ECO:0007669"/>
    <property type="project" value="InterPro"/>
</dbReference>
<dbReference type="STRING" id="1227454.C446_05925"/>
<dbReference type="PATRIC" id="fig|1227454.3.peg.1189"/>
<evidence type="ECO:0000313" key="1">
    <source>
        <dbReference type="EMBL" id="EMA41830.1"/>
    </source>
</evidence>
<proteinExistence type="predicted"/>
<dbReference type="RefSeq" id="WP_006672141.1">
    <property type="nucleotide sequence ID" value="NZ_AOMA01000063.1"/>
</dbReference>
<dbReference type="Proteomes" id="UP000011607">
    <property type="component" value="Unassembled WGS sequence"/>
</dbReference>
<protein>
    <submittedName>
        <fullName evidence="1">Uncharacterized protein</fullName>
    </submittedName>
</protein>
<reference evidence="1 2" key="1">
    <citation type="journal article" date="2014" name="PLoS Genet.">
        <title>Phylogenetically driven sequencing of extremely halophilic archaea reveals strategies for static and dynamic osmo-response.</title>
        <authorList>
            <person name="Becker E.A."/>
            <person name="Seitzer P.M."/>
            <person name="Tritt A."/>
            <person name="Larsen D."/>
            <person name="Krusor M."/>
            <person name="Yao A.I."/>
            <person name="Wu D."/>
            <person name="Madern D."/>
            <person name="Eisen J.A."/>
            <person name="Darling A.E."/>
            <person name="Facciotti M.T."/>
        </authorList>
    </citation>
    <scope>NUCLEOTIDE SEQUENCE [LARGE SCALE GENOMIC DNA]</scope>
    <source>
        <strain evidence="1 2">JCM 10879</strain>
    </source>
</reference>
<organism evidence="1 2">
    <name type="scientific">Halobiforma nitratireducens JCM 10879</name>
    <dbReference type="NCBI Taxonomy" id="1227454"/>
    <lineage>
        <taxon>Archaea</taxon>
        <taxon>Methanobacteriati</taxon>
        <taxon>Methanobacteriota</taxon>
        <taxon>Stenosarchaea group</taxon>
        <taxon>Halobacteria</taxon>
        <taxon>Halobacteriales</taxon>
        <taxon>Natrialbaceae</taxon>
        <taxon>Halobiforma</taxon>
    </lineage>
</organism>
<name>M0MBQ3_9EURY</name>
<evidence type="ECO:0000313" key="2">
    <source>
        <dbReference type="Proteomes" id="UP000011607"/>
    </source>
</evidence>
<keyword evidence="2" id="KW-1185">Reference proteome</keyword>